<sequence>MKEEKLSDGPLLQGVSKYEEVLDSTRRFREAIIAQGRPYTLALTSRFPLVRFTVRPNESNLRRLKNDKFIESEGTPLAMIRSNTMSREIACFARYALKMLNQVAEEEEKNEEKEEKEEKKKEEEEEEEEEESFRDESSNRTISRFER</sequence>
<dbReference type="EMBL" id="JAUDFV010000133">
    <property type="protein sequence ID" value="KAL2726880.1"/>
    <property type="molecule type" value="Genomic_DNA"/>
</dbReference>
<proteinExistence type="predicted"/>
<accession>A0ABD2B2F6</accession>
<protein>
    <submittedName>
        <fullName evidence="2">Uncharacterized protein</fullName>
    </submittedName>
</protein>
<feature type="compositionally biased region" description="Basic and acidic residues" evidence="1">
    <location>
        <begin position="134"/>
        <end position="147"/>
    </location>
</feature>
<feature type="compositionally biased region" description="Basic and acidic residues" evidence="1">
    <location>
        <begin position="110"/>
        <end position="122"/>
    </location>
</feature>
<feature type="compositionally biased region" description="Acidic residues" evidence="1">
    <location>
        <begin position="123"/>
        <end position="133"/>
    </location>
</feature>
<evidence type="ECO:0000313" key="2">
    <source>
        <dbReference type="EMBL" id="KAL2726880.1"/>
    </source>
</evidence>
<evidence type="ECO:0000313" key="3">
    <source>
        <dbReference type="Proteomes" id="UP001607302"/>
    </source>
</evidence>
<gene>
    <name evidence="2" type="ORF">V1478_007158</name>
</gene>
<feature type="region of interest" description="Disordered" evidence="1">
    <location>
        <begin position="104"/>
        <end position="147"/>
    </location>
</feature>
<comment type="caution">
    <text evidence="2">The sequence shown here is derived from an EMBL/GenBank/DDBJ whole genome shotgun (WGS) entry which is preliminary data.</text>
</comment>
<organism evidence="2 3">
    <name type="scientific">Vespula squamosa</name>
    <name type="common">Southern yellow jacket</name>
    <name type="synonym">Wasp</name>
    <dbReference type="NCBI Taxonomy" id="30214"/>
    <lineage>
        <taxon>Eukaryota</taxon>
        <taxon>Metazoa</taxon>
        <taxon>Ecdysozoa</taxon>
        <taxon>Arthropoda</taxon>
        <taxon>Hexapoda</taxon>
        <taxon>Insecta</taxon>
        <taxon>Pterygota</taxon>
        <taxon>Neoptera</taxon>
        <taxon>Endopterygota</taxon>
        <taxon>Hymenoptera</taxon>
        <taxon>Apocrita</taxon>
        <taxon>Aculeata</taxon>
        <taxon>Vespoidea</taxon>
        <taxon>Vespidae</taxon>
        <taxon>Vespinae</taxon>
        <taxon>Vespula</taxon>
    </lineage>
</organism>
<dbReference type="Proteomes" id="UP001607302">
    <property type="component" value="Unassembled WGS sequence"/>
</dbReference>
<dbReference type="AlphaFoldDB" id="A0ABD2B2F6"/>
<keyword evidence="3" id="KW-1185">Reference proteome</keyword>
<name>A0ABD2B2F6_VESSQ</name>
<reference evidence="2 3" key="1">
    <citation type="journal article" date="2024" name="Ann. Entomol. Soc. Am.">
        <title>Genomic analyses of the southern and eastern yellowjacket wasps (Hymenoptera: Vespidae) reveal evolutionary signatures of social life.</title>
        <authorList>
            <person name="Catto M.A."/>
            <person name="Caine P.B."/>
            <person name="Orr S.E."/>
            <person name="Hunt B.G."/>
            <person name="Goodisman M.A.D."/>
        </authorList>
    </citation>
    <scope>NUCLEOTIDE SEQUENCE [LARGE SCALE GENOMIC DNA]</scope>
    <source>
        <strain evidence="2">233</strain>
        <tissue evidence="2">Head and thorax</tissue>
    </source>
</reference>
<evidence type="ECO:0000256" key="1">
    <source>
        <dbReference type="SAM" id="MobiDB-lite"/>
    </source>
</evidence>